<dbReference type="Gene3D" id="1.25.40.10">
    <property type="entry name" value="Tetratricopeptide repeat domain"/>
    <property type="match status" value="1"/>
</dbReference>
<organism evidence="7 8">
    <name type="scientific">Winogradskya consettensis</name>
    <dbReference type="NCBI Taxonomy" id="113560"/>
    <lineage>
        <taxon>Bacteria</taxon>
        <taxon>Bacillati</taxon>
        <taxon>Actinomycetota</taxon>
        <taxon>Actinomycetes</taxon>
        <taxon>Micromonosporales</taxon>
        <taxon>Micromonosporaceae</taxon>
        <taxon>Winogradskya</taxon>
    </lineage>
</organism>
<evidence type="ECO:0000256" key="2">
    <source>
        <dbReference type="ARBA" id="ARBA00023015"/>
    </source>
</evidence>
<dbReference type="EMBL" id="BOQP01000004">
    <property type="protein sequence ID" value="GIM68088.1"/>
    <property type="molecule type" value="Genomic_DNA"/>
</dbReference>
<evidence type="ECO:0000256" key="3">
    <source>
        <dbReference type="ARBA" id="ARBA00023125"/>
    </source>
</evidence>
<dbReference type="InterPro" id="IPR016032">
    <property type="entry name" value="Sig_transdc_resp-reg_C-effctor"/>
</dbReference>
<evidence type="ECO:0000313" key="8">
    <source>
        <dbReference type="Proteomes" id="UP000680865"/>
    </source>
</evidence>
<accession>A0A919SAP0</accession>
<feature type="DNA-binding region" description="OmpR/PhoB-type" evidence="5">
    <location>
        <begin position="1"/>
        <end position="101"/>
    </location>
</feature>
<proteinExistence type="inferred from homology"/>
<gene>
    <name evidence="7" type="ORF">Aco04nite_09200</name>
</gene>
<dbReference type="PROSITE" id="PS51755">
    <property type="entry name" value="OMPR_PHOB"/>
    <property type="match status" value="1"/>
</dbReference>
<dbReference type="InterPro" id="IPR001867">
    <property type="entry name" value="OmpR/PhoB-type_DNA-bd"/>
</dbReference>
<dbReference type="GO" id="GO:0003677">
    <property type="term" value="F:DNA binding"/>
    <property type="evidence" value="ECO:0007669"/>
    <property type="project" value="UniProtKB-UniRule"/>
</dbReference>
<dbReference type="PANTHER" id="PTHR35807">
    <property type="entry name" value="TRANSCRIPTIONAL REGULATOR REDD-RELATED"/>
    <property type="match status" value="1"/>
</dbReference>
<evidence type="ECO:0000256" key="5">
    <source>
        <dbReference type="PROSITE-ProRule" id="PRU01091"/>
    </source>
</evidence>
<dbReference type="SUPFAM" id="SSF52540">
    <property type="entry name" value="P-loop containing nucleoside triphosphate hydrolases"/>
    <property type="match status" value="1"/>
</dbReference>
<evidence type="ECO:0000259" key="6">
    <source>
        <dbReference type="PROSITE" id="PS51755"/>
    </source>
</evidence>
<dbReference type="PRINTS" id="PR00364">
    <property type="entry name" value="DISEASERSIST"/>
</dbReference>
<dbReference type="RefSeq" id="WP_212995899.1">
    <property type="nucleotide sequence ID" value="NZ_BAAATW010000002.1"/>
</dbReference>
<protein>
    <recommendedName>
        <fullName evidence="6">OmpR/PhoB-type domain-containing protein</fullName>
    </recommendedName>
</protein>
<dbReference type="InterPro" id="IPR011990">
    <property type="entry name" value="TPR-like_helical_dom_sf"/>
</dbReference>
<keyword evidence="2" id="KW-0805">Transcription regulation</keyword>
<dbReference type="GO" id="GO:0006355">
    <property type="term" value="P:regulation of DNA-templated transcription"/>
    <property type="evidence" value="ECO:0007669"/>
    <property type="project" value="InterPro"/>
</dbReference>
<feature type="domain" description="OmpR/PhoB-type" evidence="6">
    <location>
        <begin position="1"/>
        <end position="101"/>
    </location>
</feature>
<evidence type="ECO:0000256" key="4">
    <source>
        <dbReference type="ARBA" id="ARBA00023163"/>
    </source>
</evidence>
<comment type="similarity">
    <text evidence="1">Belongs to the AfsR/DnrI/RedD regulatory family.</text>
</comment>
<dbReference type="PANTHER" id="PTHR35807:SF1">
    <property type="entry name" value="TRANSCRIPTIONAL REGULATOR REDD"/>
    <property type="match status" value="1"/>
</dbReference>
<dbReference type="SMART" id="SM00862">
    <property type="entry name" value="Trans_reg_C"/>
    <property type="match status" value="1"/>
</dbReference>
<sequence>MPAALRLQIMGPMRVWLHGVELDTGPHQQRCLLALLLARAGHPISMPELIGLLWGTEPPASAVNVIHKYVGVLRRLLEPALEPRSAGSYLVRHSNGYCFAPGAGTLDLAEFRELVDAAEATGLPDEDALARYADALRLCHGPAGEGLTLTAGGAAVLAAVNAEFCAATVAAADIALRGRQPSRMLNPLRLAAGMAPLHDPVHASLLIVLAATEQDAGVPRDVPVAHPAQLPPDLPLFTGRTAELAALGDLVAGIRETGRTGPLVVAASGTGGVGKTALAIHFAHRVAGAFADGQLYLDLRGDREDGTLPTADALLCFLYALGVTRSAIPELYEARMGLYRTLTAGRRILVMLDNVRDSAQVRPLLPNSSQSLVLVMSRRPLLGLAAFDGAYLLRVGLPDAAAARELFDRRLTRRANRATGGPADRETLDEIIGWCGRLPLALAIQGARFSARPALTPQVVAAELRDSTRRLGAFDCGPGLSDPRGVLSWAYRQLSPATAALFRLLSVVPGPGVTLAACASLAGSPAGRTLAELDELTDLALVTEDERGLFSTGSLAGAYAEELFRAVGTPADKRAAISRLLQHHLHSSYHAQSALGRERLPFTPPPLLPGVVPERPGAPFAWFSSRRAELTEAVRVAAELGYGIAAWQLALCLHPFLESAGLLQERDDVLGWALDAARRDRDPAGEAHILRVQGT</sequence>
<dbReference type="Pfam" id="PF03704">
    <property type="entry name" value="BTAD"/>
    <property type="match status" value="1"/>
</dbReference>
<dbReference type="InterPro" id="IPR005158">
    <property type="entry name" value="BTAD"/>
</dbReference>
<dbReference type="AlphaFoldDB" id="A0A919SAP0"/>
<dbReference type="Gene3D" id="3.40.50.300">
    <property type="entry name" value="P-loop containing nucleotide triphosphate hydrolases"/>
    <property type="match status" value="1"/>
</dbReference>
<dbReference type="InterPro" id="IPR036388">
    <property type="entry name" value="WH-like_DNA-bd_sf"/>
</dbReference>
<dbReference type="Gene3D" id="1.10.10.10">
    <property type="entry name" value="Winged helix-like DNA-binding domain superfamily/Winged helix DNA-binding domain"/>
    <property type="match status" value="1"/>
</dbReference>
<reference evidence="7" key="1">
    <citation type="submission" date="2021-03" db="EMBL/GenBank/DDBJ databases">
        <title>Whole genome shotgun sequence of Actinoplanes consettensis NBRC 14913.</title>
        <authorList>
            <person name="Komaki H."/>
            <person name="Tamura T."/>
        </authorList>
    </citation>
    <scope>NUCLEOTIDE SEQUENCE</scope>
    <source>
        <strain evidence="7">NBRC 14913</strain>
    </source>
</reference>
<dbReference type="Proteomes" id="UP000680865">
    <property type="component" value="Unassembled WGS sequence"/>
</dbReference>
<keyword evidence="3 5" id="KW-0238">DNA-binding</keyword>
<name>A0A919SAP0_9ACTN</name>
<evidence type="ECO:0000313" key="7">
    <source>
        <dbReference type="EMBL" id="GIM68088.1"/>
    </source>
</evidence>
<keyword evidence="4" id="KW-0804">Transcription</keyword>
<comment type="caution">
    <text evidence="7">The sequence shown here is derived from an EMBL/GenBank/DDBJ whole genome shotgun (WGS) entry which is preliminary data.</text>
</comment>
<dbReference type="GO" id="GO:0000160">
    <property type="term" value="P:phosphorelay signal transduction system"/>
    <property type="evidence" value="ECO:0007669"/>
    <property type="project" value="InterPro"/>
</dbReference>
<evidence type="ECO:0000256" key="1">
    <source>
        <dbReference type="ARBA" id="ARBA00005820"/>
    </source>
</evidence>
<dbReference type="InterPro" id="IPR027417">
    <property type="entry name" value="P-loop_NTPase"/>
</dbReference>
<dbReference type="InterPro" id="IPR051677">
    <property type="entry name" value="AfsR-DnrI-RedD_regulator"/>
</dbReference>
<dbReference type="SUPFAM" id="SSF46894">
    <property type="entry name" value="C-terminal effector domain of the bipartite response regulators"/>
    <property type="match status" value="1"/>
</dbReference>
<keyword evidence="8" id="KW-1185">Reference proteome</keyword>